<organism evidence="1 2">
    <name type="scientific">Nocardioides psychrotolerans</name>
    <dbReference type="NCBI Taxonomy" id="1005945"/>
    <lineage>
        <taxon>Bacteria</taxon>
        <taxon>Bacillati</taxon>
        <taxon>Actinomycetota</taxon>
        <taxon>Actinomycetes</taxon>
        <taxon>Propionibacteriales</taxon>
        <taxon>Nocardioidaceae</taxon>
        <taxon>Nocardioides</taxon>
    </lineage>
</organism>
<dbReference type="RefSeq" id="WP_091116879.1">
    <property type="nucleotide sequence ID" value="NZ_BKAF01000027.1"/>
</dbReference>
<dbReference type="Proteomes" id="UP000198649">
    <property type="component" value="Unassembled WGS sequence"/>
</dbReference>
<gene>
    <name evidence="1" type="ORF">SAMN05216561_12142</name>
</gene>
<reference evidence="1 2" key="1">
    <citation type="submission" date="2016-10" db="EMBL/GenBank/DDBJ databases">
        <authorList>
            <person name="de Groot N.N."/>
        </authorList>
    </citation>
    <scope>NUCLEOTIDE SEQUENCE [LARGE SCALE GENOMIC DNA]</scope>
    <source>
        <strain evidence="1 2">CGMCC 1.11156</strain>
    </source>
</reference>
<dbReference type="STRING" id="1005945.SAMN05216561_12142"/>
<evidence type="ECO:0000313" key="1">
    <source>
        <dbReference type="EMBL" id="SFJ22836.1"/>
    </source>
</evidence>
<dbReference type="OrthoDB" id="9933214at2"/>
<evidence type="ECO:0000313" key="2">
    <source>
        <dbReference type="Proteomes" id="UP000198649"/>
    </source>
</evidence>
<protein>
    <submittedName>
        <fullName evidence="1">Uncharacterized protein</fullName>
    </submittedName>
</protein>
<proteinExistence type="predicted"/>
<dbReference type="EMBL" id="FOQG01000021">
    <property type="protein sequence ID" value="SFJ22836.1"/>
    <property type="molecule type" value="Genomic_DNA"/>
</dbReference>
<dbReference type="AlphaFoldDB" id="A0A1I3PP96"/>
<sequence length="93" mass="9845">MFTINPRALLRASRELIRHGLDVDDRLQVPLPDTGRSGCATQEGLERVLAETTAVADDLRHLGDALDGFVTTSPGVDGGVRGALDRLLPGATP</sequence>
<name>A0A1I3PP96_9ACTN</name>
<keyword evidence="2" id="KW-1185">Reference proteome</keyword>
<accession>A0A1I3PP96</accession>